<keyword evidence="2" id="KW-1133">Transmembrane helix</keyword>
<keyword evidence="2" id="KW-0812">Transmembrane</keyword>
<keyword evidence="3" id="KW-0732">Signal</keyword>
<evidence type="ECO:0000256" key="1">
    <source>
        <dbReference type="SAM" id="MobiDB-lite"/>
    </source>
</evidence>
<dbReference type="PANTHER" id="PTHR38909:SF1">
    <property type="entry name" value="G PROTEIN GAMMA DOMAIN-CONTAINING PROTEIN"/>
    <property type="match status" value="1"/>
</dbReference>
<evidence type="ECO:0000256" key="3">
    <source>
        <dbReference type="SAM" id="SignalP"/>
    </source>
</evidence>
<dbReference type="SUPFAM" id="SSF50156">
    <property type="entry name" value="PDZ domain-like"/>
    <property type="match status" value="1"/>
</dbReference>
<feature type="signal peptide" evidence="3">
    <location>
        <begin position="1"/>
        <end position="24"/>
    </location>
</feature>
<evidence type="ECO:0000313" key="4">
    <source>
        <dbReference type="EMBL" id="GFH46533.1"/>
    </source>
</evidence>
<feature type="compositionally biased region" description="Low complexity" evidence="1">
    <location>
        <begin position="96"/>
        <end position="113"/>
    </location>
</feature>
<feature type="transmembrane region" description="Helical" evidence="2">
    <location>
        <begin position="505"/>
        <end position="527"/>
    </location>
</feature>
<dbReference type="AlphaFoldDB" id="A0AAD3H1D2"/>
<name>A0AAD3H1D2_9STRA</name>
<reference evidence="4 5" key="1">
    <citation type="journal article" date="2021" name="Sci. Rep.">
        <title>The genome of the diatom Chaetoceros tenuissimus carries an ancient integrated fragment of an extant virus.</title>
        <authorList>
            <person name="Hongo Y."/>
            <person name="Kimura K."/>
            <person name="Takaki Y."/>
            <person name="Yoshida Y."/>
            <person name="Baba S."/>
            <person name="Kobayashi G."/>
            <person name="Nagasaki K."/>
            <person name="Hano T."/>
            <person name="Tomaru Y."/>
        </authorList>
    </citation>
    <scope>NUCLEOTIDE SEQUENCE [LARGE SCALE GENOMIC DNA]</scope>
    <source>
        <strain evidence="4 5">NIES-3715</strain>
    </source>
</reference>
<keyword evidence="5" id="KW-1185">Reference proteome</keyword>
<dbReference type="EMBL" id="BLLK01000022">
    <property type="protein sequence ID" value="GFH46533.1"/>
    <property type="molecule type" value="Genomic_DNA"/>
</dbReference>
<feature type="chain" id="PRO_5041979835" description="PDZ domain-containing protein" evidence="3">
    <location>
        <begin position="25"/>
        <end position="755"/>
    </location>
</feature>
<keyword evidence="2" id="KW-0472">Membrane</keyword>
<dbReference type="Proteomes" id="UP001054902">
    <property type="component" value="Unassembled WGS sequence"/>
</dbReference>
<accession>A0AAD3H1D2</accession>
<evidence type="ECO:0000313" key="5">
    <source>
        <dbReference type="Proteomes" id="UP001054902"/>
    </source>
</evidence>
<proteinExistence type="predicted"/>
<feature type="compositionally biased region" description="Polar residues" evidence="1">
    <location>
        <begin position="56"/>
        <end position="77"/>
    </location>
</feature>
<sequence>MRYQKKSLVALGALLASSMSCVYAEEASNMPDVPPIYFDWQTVFVEDEPEMKKLTESPSFAPTTLSPTKAPITSSPTKAPATMSPTKKPKNATARPTVSSSPSMKPTSSPSVTHSSKPTETKSAHPTSSPSLLPTVTPSSSPTAKPSYSPSIKPSAKPSSSPSHQPTSSVKPTNVPTTSPSHSPSLTPTFSPTMFPSLSLTFKPSSSPTTSQAPSSSPTLKPSDKPSSSPSNSPTKSPSFTPSFSPTALPSTSPTMLPSTSPTHKPSSSPTTSQSPSSSPTSKPSDKPSSSPSVSPTKSPSSTPSFSPTDFPSAAPTKSPSSSPTVSVSPTSLPSDTPSQSPTVTNVESMSSKVILELDSFKSAMDDNEKETFENTAMKFIVNHIKVNNENVAVNVTNVEVVRQLRSKGSSNGFIQIQDVPKEERKRSLQSNNEGLLVELLVTADVSYGSLPEDFSFAKTISPGFQQNFVEFESELDDAFSVYNQIQGEGNGYGEDKTANGSTNLVVYISIACGVGGMVLATALLLVRRKRNALRIQEIRSQFTPSEDDSEFSEVDLSSPCEDVKVTQWDWRTNTAENIQKDLEKGNPYIIPNVYSTKSQLSSLQYSLQSFDISSSENGTPTGSSTSSVSLGINVSPEAILEAKKQNQSFSFVPQETGVSQSFPDKSGRLVYKSYVVEAPQGPLGIIIDTTPEGPMVHAIKPTSQLLGSIAPGDIIVGLDSVDTRQMTAPTLTRLMASKSQQVERKITLLRPMSH</sequence>
<organism evidence="4 5">
    <name type="scientific">Chaetoceros tenuissimus</name>
    <dbReference type="NCBI Taxonomy" id="426638"/>
    <lineage>
        <taxon>Eukaryota</taxon>
        <taxon>Sar</taxon>
        <taxon>Stramenopiles</taxon>
        <taxon>Ochrophyta</taxon>
        <taxon>Bacillariophyta</taxon>
        <taxon>Coscinodiscophyceae</taxon>
        <taxon>Chaetocerotophycidae</taxon>
        <taxon>Chaetocerotales</taxon>
        <taxon>Chaetocerotaceae</taxon>
        <taxon>Chaetoceros</taxon>
    </lineage>
</organism>
<evidence type="ECO:0000256" key="2">
    <source>
        <dbReference type="SAM" id="Phobius"/>
    </source>
</evidence>
<evidence type="ECO:0008006" key="6">
    <source>
        <dbReference type="Google" id="ProtNLM"/>
    </source>
</evidence>
<comment type="caution">
    <text evidence="4">The sequence shown here is derived from an EMBL/GenBank/DDBJ whole genome shotgun (WGS) entry which is preliminary data.</text>
</comment>
<feature type="compositionally biased region" description="Low complexity" evidence="1">
    <location>
        <begin position="124"/>
        <end position="343"/>
    </location>
</feature>
<gene>
    <name evidence="4" type="ORF">CTEN210_03008</name>
</gene>
<protein>
    <recommendedName>
        <fullName evidence="6">PDZ domain-containing protein</fullName>
    </recommendedName>
</protein>
<feature type="region of interest" description="Disordered" evidence="1">
    <location>
        <begin position="51"/>
        <end position="348"/>
    </location>
</feature>
<dbReference type="PANTHER" id="PTHR38909">
    <property type="entry name" value="G PROTEIN GAMMA DOMAIN-CONTAINING PROTEIN"/>
    <property type="match status" value="1"/>
</dbReference>
<dbReference type="InterPro" id="IPR036034">
    <property type="entry name" value="PDZ_sf"/>
</dbReference>
<dbReference type="PROSITE" id="PS51257">
    <property type="entry name" value="PROKAR_LIPOPROTEIN"/>
    <property type="match status" value="1"/>
</dbReference>